<keyword evidence="1" id="KW-0812">Transmembrane</keyword>
<organism evidence="2 3">
    <name type="scientific">Anaerosolibacter carboniphilus</name>
    <dbReference type="NCBI Taxonomy" id="1417629"/>
    <lineage>
        <taxon>Bacteria</taxon>
        <taxon>Bacillati</taxon>
        <taxon>Bacillota</taxon>
        <taxon>Clostridia</taxon>
        <taxon>Peptostreptococcales</taxon>
        <taxon>Thermotaleaceae</taxon>
        <taxon>Anaerosolibacter</taxon>
    </lineage>
</organism>
<feature type="transmembrane region" description="Helical" evidence="1">
    <location>
        <begin position="65"/>
        <end position="88"/>
    </location>
</feature>
<comment type="caution">
    <text evidence="2">The sequence shown here is derived from an EMBL/GenBank/DDBJ whole genome shotgun (WGS) entry which is preliminary data.</text>
</comment>
<gene>
    <name evidence="2" type="ORF">HNQ80_004109</name>
</gene>
<protein>
    <submittedName>
        <fullName evidence="2">Uncharacterized protein</fullName>
    </submittedName>
</protein>
<evidence type="ECO:0000313" key="2">
    <source>
        <dbReference type="EMBL" id="MBB6217972.1"/>
    </source>
</evidence>
<dbReference type="RefSeq" id="WP_184312479.1">
    <property type="nucleotide sequence ID" value="NZ_JACHEN010000031.1"/>
</dbReference>
<reference evidence="2 3" key="1">
    <citation type="submission" date="2020-08" db="EMBL/GenBank/DDBJ databases">
        <title>Genomic Encyclopedia of Type Strains, Phase IV (KMG-IV): sequencing the most valuable type-strain genomes for metagenomic binning, comparative biology and taxonomic classification.</title>
        <authorList>
            <person name="Goeker M."/>
        </authorList>
    </citation>
    <scope>NUCLEOTIDE SEQUENCE [LARGE SCALE GENOMIC DNA]</scope>
    <source>
        <strain evidence="2 3">DSM 103526</strain>
    </source>
</reference>
<sequence length="93" mass="10494">MHGLIIILSFLILLIGTLAIQDRLIKSKYKYGWFKVFIPSIVLIVIKEFFGYKANLVGGEVGLEYSLYSIGFGLVCIGSSVYGAWLIYKLRKI</sequence>
<accession>A0A841L4C3</accession>
<dbReference type="AlphaFoldDB" id="A0A841L4C3"/>
<dbReference type="Proteomes" id="UP000579281">
    <property type="component" value="Unassembled WGS sequence"/>
</dbReference>
<evidence type="ECO:0000313" key="3">
    <source>
        <dbReference type="Proteomes" id="UP000579281"/>
    </source>
</evidence>
<proteinExistence type="predicted"/>
<keyword evidence="1" id="KW-0472">Membrane</keyword>
<keyword evidence="3" id="KW-1185">Reference proteome</keyword>
<evidence type="ECO:0000256" key="1">
    <source>
        <dbReference type="SAM" id="Phobius"/>
    </source>
</evidence>
<keyword evidence="1" id="KW-1133">Transmembrane helix</keyword>
<dbReference type="EMBL" id="JACHEN010000031">
    <property type="protein sequence ID" value="MBB6217972.1"/>
    <property type="molecule type" value="Genomic_DNA"/>
</dbReference>
<name>A0A841L4C3_9FIRM</name>